<dbReference type="GO" id="GO:0140359">
    <property type="term" value="F:ABC-type transporter activity"/>
    <property type="evidence" value="ECO:0007669"/>
    <property type="project" value="InterPro"/>
</dbReference>
<reference evidence="16" key="1">
    <citation type="submission" date="2022-07" db="EMBL/GenBank/DDBJ databases">
        <title>Phylogenomic reconstructions and comparative analyses of Kickxellomycotina fungi.</title>
        <authorList>
            <person name="Reynolds N.K."/>
            <person name="Stajich J.E."/>
            <person name="Barry K."/>
            <person name="Grigoriev I.V."/>
            <person name="Crous P."/>
            <person name="Smith M.E."/>
        </authorList>
    </citation>
    <scope>NUCLEOTIDE SEQUENCE</scope>
    <source>
        <strain evidence="16">NRRL 1566</strain>
    </source>
</reference>
<dbReference type="Pfam" id="PF00664">
    <property type="entry name" value="ABC_membrane"/>
    <property type="match status" value="2"/>
</dbReference>
<keyword evidence="4" id="KW-1003">Cell membrane</keyword>
<comment type="similarity">
    <text evidence="2">Belongs to the multicopper oxidase family.</text>
</comment>
<dbReference type="InterPro" id="IPR003439">
    <property type="entry name" value="ABC_transporter-like_ATP-bd"/>
</dbReference>
<keyword evidence="12" id="KW-0325">Glycoprotein</keyword>
<evidence type="ECO:0000256" key="3">
    <source>
        <dbReference type="ARBA" id="ARBA00022448"/>
    </source>
</evidence>
<dbReference type="PANTHER" id="PTHR24223">
    <property type="entry name" value="ATP-BINDING CASSETTE SUB-FAMILY C"/>
    <property type="match status" value="1"/>
</dbReference>
<evidence type="ECO:0000256" key="4">
    <source>
        <dbReference type="ARBA" id="ARBA00022475"/>
    </source>
</evidence>
<feature type="domain" description="ABC transporter" evidence="14">
    <location>
        <begin position="1054"/>
        <end position="1284"/>
    </location>
</feature>
<evidence type="ECO:0000256" key="1">
    <source>
        <dbReference type="ARBA" id="ARBA00004651"/>
    </source>
</evidence>
<dbReference type="InterPro" id="IPR017871">
    <property type="entry name" value="ABC_transporter-like_CS"/>
</dbReference>
<evidence type="ECO:0000256" key="8">
    <source>
        <dbReference type="ARBA" id="ARBA00022840"/>
    </source>
</evidence>
<dbReference type="PROSITE" id="PS00080">
    <property type="entry name" value="MULTICOPPER_OXIDASE2"/>
    <property type="match status" value="1"/>
</dbReference>
<dbReference type="GO" id="GO:0005507">
    <property type="term" value="F:copper ion binding"/>
    <property type="evidence" value="ECO:0007669"/>
    <property type="project" value="InterPro"/>
</dbReference>
<gene>
    <name evidence="16" type="primary">ABCC10</name>
    <name evidence="16" type="ORF">IWW36_002040</name>
</gene>
<dbReference type="Proteomes" id="UP001139887">
    <property type="component" value="Unassembled WGS sequence"/>
</dbReference>
<dbReference type="SUPFAM" id="SSF49503">
    <property type="entry name" value="Cupredoxins"/>
    <property type="match status" value="3"/>
</dbReference>
<evidence type="ECO:0000259" key="15">
    <source>
        <dbReference type="PROSITE" id="PS50929"/>
    </source>
</evidence>
<dbReference type="OrthoDB" id="6500128at2759"/>
<dbReference type="InterPro" id="IPR050173">
    <property type="entry name" value="ABC_transporter_C-like"/>
</dbReference>
<evidence type="ECO:0000256" key="5">
    <source>
        <dbReference type="ARBA" id="ARBA00022692"/>
    </source>
</evidence>
<keyword evidence="5 13" id="KW-0812">Transmembrane</keyword>
<comment type="subcellular location">
    <subcellularLocation>
        <location evidence="1">Cell membrane</location>
        <topology evidence="1">Multi-pass membrane protein</topology>
    </subcellularLocation>
</comment>
<dbReference type="GO" id="GO:0005524">
    <property type="term" value="F:ATP binding"/>
    <property type="evidence" value="ECO:0007669"/>
    <property type="project" value="UniProtKB-KW"/>
</dbReference>
<dbReference type="Pfam" id="PF07731">
    <property type="entry name" value="Cu-oxidase_2"/>
    <property type="match status" value="1"/>
</dbReference>
<dbReference type="Pfam" id="PF00005">
    <property type="entry name" value="ABC_tran"/>
    <property type="match status" value="2"/>
</dbReference>
<dbReference type="SUPFAM" id="SSF52540">
    <property type="entry name" value="P-loop containing nucleoside triphosphate hydrolases"/>
    <property type="match status" value="2"/>
</dbReference>
<dbReference type="InterPro" id="IPR003593">
    <property type="entry name" value="AAA+_ATPase"/>
</dbReference>
<keyword evidence="11 13" id="KW-0472">Membrane</keyword>
<dbReference type="SMART" id="SM00382">
    <property type="entry name" value="AAA"/>
    <property type="match status" value="2"/>
</dbReference>
<evidence type="ECO:0000256" key="10">
    <source>
        <dbReference type="ARBA" id="ARBA00023002"/>
    </source>
</evidence>
<comment type="caution">
    <text evidence="16">The sequence shown here is derived from an EMBL/GenBank/DDBJ whole genome shotgun (WGS) entry which is preliminary data.</text>
</comment>
<dbReference type="InterPro" id="IPR001117">
    <property type="entry name" value="Cu-oxidase_2nd"/>
</dbReference>
<dbReference type="SUPFAM" id="SSF90123">
    <property type="entry name" value="ABC transporter transmembrane region"/>
    <property type="match status" value="1"/>
</dbReference>
<dbReference type="Gene3D" id="3.40.50.300">
    <property type="entry name" value="P-loop containing nucleotide triphosphate hydrolases"/>
    <property type="match status" value="2"/>
</dbReference>
<dbReference type="PROSITE" id="PS00211">
    <property type="entry name" value="ABC_TRANSPORTER_1"/>
    <property type="match status" value="1"/>
</dbReference>
<keyword evidence="6" id="KW-0479">Metal-binding</keyword>
<dbReference type="InterPro" id="IPR008972">
    <property type="entry name" value="Cupredoxin"/>
</dbReference>
<dbReference type="Gene3D" id="1.20.1560.10">
    <property type="entry name" value="ABC transporter type 1, transmembrane domain"/>
    <property type="match status" value="2"/>
</dbReference>
<dbReference type="CDD" id="cd03244">
    <property type="entry name" value="ABCC_MRP_domain2"/>
    <property type="match status" value="1"/>
</dbReference>
<feature type="transmembrane region" description="Helical" evidence="13">
    <location>
        <begin position="124"/>
        <end position="144"/>
    </location>
</feature>
<dbReference type="PROSITE" id="PS50893">
    <property type="entry name" value="ABC_TRANSPORTER_2"/>
    <property type="match status" value="2"/>
</dbReference>
<name>A0A9W8M1E9_9FUNG</name>
<feature type="domain" description="ABC transmembrane type-1" evidence="15">
    <location>
        <begin position="808"/>
        <end position="1016"/>
    </location>
</feature>
<protein>
    <submittedName>
        <fullName evidence="16">Multidrug resistance-associated protein 7</fullName>
    </submittedName>
</protein>
<keyword evidence="7" id="KW-0547">Nucleotide-binding</keyword>
<feature type="transmembrane region" description="Helical" evidence="13">
    <location>
        <begin position="866"/>
        <end position="888"/>
    </location>
</feature>
<evidence type="ECO:0000256" key="11">
    <source>
        <dbReference type="ARBA" id="ARBA00023136"/>
    </source>
</evidence>
<dbReference type="PANTHER" id="PTHR24223:SF330">
    <property type="entry name" value="ATP-BINDING CASSETTE SUB-FAMILY C MEMBER 10"/>
    <property type="match status" value="1"/>
</dbReference>
<dbReference type="InterPro" id="IPR011527">
    <property type="entry name" value="ABC1_TM_dom"/>
</dbReference>
<dbReference type="Pfam" id="PF07732">
    <property type="entry name" value="Cu-oxidase_3"/>
    <property type="match status" value="1"/>
</dbReference>
<dbReference type="GO" id="GO:0005886">
    <property type="term" value="C:plasma membrane"/>
    <property type="evidence" value="ECO:0007669"/>
    <property type="project" value="UniProtKB-SubCell"/>
</dbReference>
<dbReference type="InterPro" id="IPR002355">
    <property type="entry name" value="Cu_oxidase_Cu_BS"/>
</dbReference>
<dbReference type="InterPro" id="IPR011706">
    <property type="entry name" value="Cu-oxidase_C"/>
</dbReference>
<dbReference type="InterPro" id="IPR027417">
    <property type="entry name" value="P-loop_NTPase"/>
</dbReference>
<dbReference type="InterPro" id="IPR036640">
    <property type="entry name" value="ABC1_TM_sf"/>
</dbReference>
<dbReference type="EMBL" id="JANBUW010000038">
    <property type="protein sequence ID" value="KAJ2850244.1"/>
    <property type="molecule type" value="Genomic_DNA"/>
</dbReference>
<dbReference type="Pfam" id="PF00394">
    <property type="entry name" value="Cu-oxidase"/>
    <property type="match status" value="1"/>
</dbReference>
<keyword evidence="8" id="KW-0067">ATP-binding</keyword>
<dbReference type="InterPro" id="IPR011707">
    <property type="entry name" value="Cu-oxidase-like_N"/>
</dbReference>
<evidence type="ECO:0000256" key="7">
    <source>
        <dbReference type="ARBA" id="ARBA00022741"/>
    </source>
</evidence>
<accession>A0A9W8M1E9</accession>
<dbReference type="FunFam" id="3.40.50.300:FF:002145">
    <property type="entry name" value="ABC transporter (MsbA subfamily)"/>
    <property type="match status" value="1"/>
</dbReference>
<evidence type="ECO:0000259" key="14">
    <source>
        <dbReference type="PROSITE" id="PS50893"/>
    </source>
</evidence>
<dbReference type="GO" id="GO:0016491">
    <property type="term" value="F:oxidoreductase activity"/>
    <property type="evidence" value="ECO:0007669"/>
    <property type="project" value="UniProtKB-KW"/>
</dbReference>
<proteinExistence type="inferred from homology"/>
<keyword evidence="10" id="KW-0560">Oxidoreductase</keyword>
<evidence type="ECO:0000313" key="16">
    <source>
        <dbReference type="EMBL" id="KAJ2850244.1"/>
    </source>
</evidence>
<evidence type="ECO:0000256" key="9">
    <source>
        <dbReference type="ARBA" id="ARBA00022989"/>
    </source>
</evidence>
<evidence type="ECO:0000256" key="13">
    <source>
        <dbReference type="SAM" id="Phobius"/>
    </source>
</evidence>
<keyword evidence="3" id="KW-0813">Transport</keyword>
<organism evidence="16 17">
    <name type="scientific">Coemansia brasiliensis</name>
    <dbReference type="NCBI Taxonomy" id="2650707"/>
    <lineage>
        <taxon>Eukaryota</taxon>
        <taxon>Fungi</taxon>
        <taxon>Fungi incertae sedis</taxon>
        <taxon>Zoopagomycota</taxon>
        <taxon>Kickxellomycotina</taxon>
        <taxon>Kickxellomycetes</taxon>
        <taxon>Kickxellales</taxon>
        <taxon>Kickxellaceae</taxon>
        <taxon>Coemansia</taxon>
    </lineage>
</organism>
<keyword evidence="9 13" id="KW-1133">Transmembrane helix</keyword>
<dbReference type="Gene3D" id="2.60.40.420">
    <property type="entry name" value="Cupredoxins - blue copper proteins"/>
    <property type="match status" value="3"/>
</dbReference>
<evidence type="ECO:0000256" key="2">
    <source>
        <dbReference type="ARBA" id="ARBA00010609"/>
    </source>
</evidence>
<evidence type="ECO:0000256" key="6">
    <source>
        <dbReference type="ARBA" id="ARBA00022723"/>
    </source>
</evidence>
<evidence type="ECO:0000313" key="17">
    <source>
        <dbReference type="Proteomes" id="UP001139887"/>
    </source>
</evidence>
<dbReference type="PROSITE" id="PS50929">
    <property type="entry name" value="ABC_TM1F"/>
    <property type="match status" value="1"/>
</dbReference>
<evidence type="ECO:0000256" key="12">
    <source>
        <dbReference type="ARBA" id="ARBA00023180"/>
    </source>
</evidence>
<feature type="domain" description="ABC transporter" evidence="14">
    <location>
        <begin position="426"/>
        <end position="665"/>
    </location>
</feature>
<sequence>MCIRSGISFIKQTAKQLTYHWVYCFLREQSRSLDTRQIAVPKLPFSSHPAYLLARFNRLWQQEIQIEGRRPTKFALCRCLSRTFAAQLAACVGLRLLVFAKDVGLPLLLSHIIYSLDYRQPADLAGCIWLLVLYLIASVLAAIVEQNHIDVCDQTTLAISNTLLCAVHQIHSTGSSNRHLLVPIAQLRAIAEQHGTDLFSCGIQSTADLAQSVVQLANSICTPVRLFFGVYVFYRQIGWPIVPGIAITLLYLPIRSLLLHRSASAQRQASGASARRIALISHLIDNIVPIRLLGWCNAVTERIGQIRVADELLPNIRCSMLGSLRAYLWKSCRTGAPLLCLAVYSIFAHGSEDKSSLISAERVYIVQTAMRELIPLLIDLPHAFDGWWAAQQPFRQVSALLSQAPKACLKDKQPFAADSSKPACAISITRMTFTWPAPARSQAGGNSFALSNVTMHVSPGQLVAIVGGVSAGKSSLLAAMLGEMDPQCLCPDSSMRISRRVALVAQSPWILNASIQDNITFGQPFHHAWFHRVIRACELSDDFQVWEKQGRLAASSVGSGGMALSGGQRMRIALARAVYSRPSVVLLDSILSAVDVRVAQRLLDNVLLGPRALLSKATRVVATNHHALINAADAVYSIDQTGRVSKLPLTAVKAAMPTAAKDATVASPPLPDSISDYMADSEAGSSASTLSSMDAAHPIAPAASPKGAMDPVRYMLRLCGASRVAAFFAIAIAQCFAAYQYQHWKSQAVPPVSHGTLSSSAVGHLAACASWWLADNVLELAIDWWSTVIWKRALFARSHHQLLSSIALNMPLRQFAVSSTGKILSLFTNAQSDLDTRLPLQLSNLITFAIKIIVETWVILNFHPILVLSVAFVVVCMWQIVRLCQLPLKHLLERKSRMYPLIHKLYQESLSGATTIRAFETGGDFMQQQLVSQLDEYSRLRVACDSIETWIDLSMTVLREVTLFVALAVALLGPRLMPQYVSLQADSAQIIMVHSAITLLLARLQHSIRHSHLLQSVVESTNEYVRTVQSNQHAQCPLDDSRLWLKHWKISGAITFKNVCASYSTALSSGICPLALQNMSFAIRPGQHVGIVGRTGSGKTSIAMALMGLLQPHSGRICIDNIDLSQIPKSVLPEYLTVVPQSAYIMPGTIRDNLDPYGRHSSTELKKALSIVNLQTSLDTVIDNWSWGQKQLLGIARALLRKESSSILILDEATSSLDLKQSQLVNQAIRSYYRSRTVITIAHRLESVMDCQLILVVHQGAICELGSPQQLLASKNVTLNWDIGYLNISRDGFSTWQAIGVNNALPIPPVHLTQGDILILNVHNSLDVVTSVHAHGLYQVNSDYYDGAAMITGCGVPPGHSFTYIIDTGNQKGTFWLHGHFQEQFADGLRAPLIIHEPQGVDALYDEEILFYLEDWAQIDFMTRINTFDQIKTSELPPFYPTILVNGMNGNSPPSIKFEPQKRYRIRVVSMSASFWFRFSISGHKMQIIEVDGVASEPKEVDGLDLGPGQRYSAIVTAHDTDAFNYLYNVTLYANFVRQVPGLVPRYSTGLVSYKENAPINLINSDDMVWSDVTDLQAKDQMPLLPVDRQIVWSINERSSGYGFPYFSFGDYAFSHTMVPTLFTALTTGSNAFNSSIYGHQAQAHVVRYNENIEILVRNDNSKDHSLHIHMLNFQIVEAGSLDSSDSLAKPTKQYPMRCDTVTVRAFSYVKIRFHVDRGFVAIAHCHMAGHRIHGLAATIVAAPDLLQKHMRVPESVKQMCSLQGIGTFGNAAGNIGFDMTGLPPAIKVTN</sequence>
<keyword evidence="17" id="KW-1185">Reference proteome</keyword>
<dbReference type="GO" id="GO:0016887">
    <property type="term" value="F:ATP hydrolysis activity"/>
    <property type="evidence" value="ECO:0007669"/>
    <property type="project" value="InterPro"/>
</dbReference>